<dbReference type="Proteomes" id="UP000257109">
    <property type="component" value="Unassembled WGS sequence"/>
</dbReference>
<accession>A0A371HR95</accession>
<sequence>METKALQAYGESQLSYLPFLGLSPWIWLHQAHDTTSPTKVRELEGMKDREELEKTPIKLLEDKIPPFLGDGGPNVYYDWEMEMEQNLECFDCEDMIKVKLITLFFEGYALIW</sequence>
<gene>
    <name evidence="1" type="ORF">CR513_10880</name>
</gene>
<reference evidence="1" key="1">
    <citation type="submission" date="2018-05" db="EMBL/GenBank/DDBJ databases">
        <title>Draft genome of Mucuna pruriens seed.</title>
        <authorList>
            <person name="Nnadi N.E."/>
            <person name="Vos R."/>
            <person name="Hasami M.H."/>
            <person name="Devisetty U.K."/>
            <person name="Aguiy J.C."/>
        </authorList>
    </citation>
    <scope>NUCLEOTIDE SEQUENCE [LARGE SCALE GENOMIC DNA]</scope>
    <source>
        <strain evidence="1">JCA_2017</strain>
    </source>
</reference>
<comment type="caution">
    <text evidence="1">The sequence shown here is derived from an EMBL/GenBank/DDBJ whole genome shotgun (WGS) entry which is preliminary data.</text>
</comment>
<evidence type="ECO:0000313" key="2">
    <source>
        <dbReference type="Proteomes" id="UP000257109"/>
    </source>
</evidence>
<protein>
    <submittedName>
        <fullName evidence="1">Uncharacterized protein</fullName>
    </submittedName>
</protein>
<proteinExistence type="predicted"/>
<keyword evidence="2" id="KW-1185">Reference proteome</keyword>
<dbReference type="OrthoDB" id="1731207at2759"/>
<evidence type="ECO:0000313" key="1">
    <source>
        <dbReference type="EMBL" id="RDY05297.1"/>
    </source>
</evidence>
<name>A0A371HR95_MUCPR</name>
<feature type="non-terminal residue" evidence="1">
    <location>
        <position position="112"/>
    </location>
</feature>
<dbReference type="AlphaFoldDB" id="A0A371HR95"/>
<dbReference type="EMBL" id="QJKJ01001908">
    <property type="protein sequence ID" value="RDY05297.1"/>
    <property type="molecule type" value="Genomic_DNA"/>
</dbReference>
<organism evidence="1 2">
    <name type="scientific">Mucuna pruriens</name>
    <name type="common">Velvet bean</name>
    <name type="synonym">Dolichos pruriens</name>
    <dbReference type="NCBI Taxonomy" id="157652"/>
    <lineage>
        <taxon>Eukaryota</taxon>
        <taxon>Viridiplantae</taxon>
        <taxon>Streptophyta</taxon>
        <taxon>Embryophyta</taxon>
        <taxon>Tracheophyta</taxon>
        <taxon>Spermatophyta</taxon>
        <taxon>Magnoliopsida</taxon>
        <taxon>eudicotyledons</taxon>
        <taxon>Gunneridae</taxon>
        <taxon>Pentapetalae</taxon>
        <taxon>rosids</taxon>
        <taxon>fabids</taxon>
        <taxon>Fabales</taxon>
        <taxon>Fabaceae</taxon>
        <taxon>Papilionoideae</taxon>
        <taxon>50 kb inversion clade</taxon>
        <taxon>NPAAA clade</taxon>
        <taxon>indigoferoid/millettioid clade</taxon>
        <taxon>Phaseoleae</taxon>
        <taxon>Mucuna</taxon>
    </lineage>
</organism>